<evidence type="ECO:0000313" key="3">
    <source>
        <dbReference type="Proteomes" id="UP000070544"/>
    </source>
</evidence>
<dbReference type="EMBL" id="KQ965790">
    <property type="protein sequence ID" value="KXS12231.1"/>
    <property type="molecule type" value="Genomic_DNA"/>
</dbReference>
<dbReference type="Proteomes" id="UP000070544">
    <property type="component" value="Unassembled WGS sequence"/>
</dbReference>
<dbReference type="InterPro" id="IPR044992">
    <property type="entry name" value="ChyE-like"/>
</dbReference>
<protein>
    <submittedName>
        <fullName evidence="2">Class I glutamine amidotransferase-like protein</fullName>
    </submittedName>
</protein>
<proteinExistence type="predicted"/>
<dbReference type="STRING" id="1344416.A0A139A650"/>
<keyword evidence="2" id="KW-0808">Transferase</keyword>
<keyword evidence="3" id="KW-1185">Reference proteome</keyword>
<name>A0A139A650_GONPJ</name>
<dbReference type="Gene3D" id="3.40.50.880">
    <property type="match status" value="1"/>
</dbReference>
<evidence type="ECO:0000313" key="2">
    <source>
        <dbReference type="EMBL" id="KXS12231.1"/>
    </source>
</evidence>
<dbReference type="Pfam" id="PF00117">
    <property type="entry name" value="GATase"/>
    <property type="match status" value="1"/>
</dbReference>
<dbReference type="SUPFAM" id="SSF52317">
    <property type="entry name" value="Class I glutamine amidotransferase-like"/>
    <property type="match status" value="1"/>
</dbReference>
<dbReference type="PROSITE" id="PS51273">
    <property type="entry name" value="GATASE_TYPE_1"/>
    <property type="match status" value="1"/>
</dbReference>
<dbReference type="GO" id="GO:0016740">
    <property type="term" value="F:transferase activity"/>
    <property type="evidence" value="ECO:0007669"/>
    <property type="project" value="UniProtKB-KW"/>
</dbReference>
<dbReference type="GO" id="GO:0005634">
    <property type="term" value="C:nucleus"/>
    <property type="evidence" value="ECO:0007669"/>
    <property type="project" value="TreeGrafter"/>
</dbReference>
<dbReference type="InterPro" id="IPR017926">
    <property type="entry name" value="GATASE"/>
</dbReference>
<keyword evidence="2" id="KW-0315">Glutamine amidotransferase</keyword>
<dbReference type="CDD" id="cd01741">
    <property type="entry name" value="GATase1_1"/>
    <property type="match status" value="1"/>
</dbReference>
<dbReference type="PANTHER" id="PTHR42695:SF5">
    <property type="entry name" value="GLUTAMINE AMIDOTRANSFERASE YLR126C-RELATED"/>
    <property type="match status" value="1"/>
</dbReference>
<dbReference type="AlphaFoldDB" id="A0A139A650"/>
<accession>A0A139A650</accession>
<sequence length="268" mass="29736">MAVEDPTESRTVNLGILNCDVNQGPIAKGWGQNDEIYARFFEGVAAKFFPSWQVKVRNYRVCPDSQLPTEDDVKDLDALVLTGSTHDVWEEVDWLPPLFDFIRKYHSEKRFVGLCFGHQAINQALGGTVGTMGYSENGLERVHLNATGRKILQTSKEGFDIHFLHAAHVSSAAPTLKVLGASAKCAVQVTYSPGRVLTVQGHPEFPPEMAYEYVRYAGELFGTDQTANLAGMVAEDGSFRPLDRWWIGAKLLSFCVTGKIVPDLELRE</sequence>
<feature type="domain" description="Glutamine amidotransferase" evidence="1">
    <location>
        <begin position="66"/>
        <end position="207"/>
    </location>
</feature>
<dbReference type="OrthoDB" id="92161at2759"/>
<dbReference type="InterPro" id="IPR029062">
    <property type="entry name" value="Class_I_gatase-like"/>
</dbReference>
<gene>
    <name evidence="2" type="ORF">M427DRAFT_59740</name>
</gene>
<organism evidence="2 3">
    <name type="scientific">Gonapodya prolifera (strain JEL478)</name>
    <name type="common">Monoblepharis prolifera</name>
    <dbReference type="NCBI Taxonomy" id="1344416"/>
    <lineage>
        <taxon>Eukaryota</taxon>
        <taxon>Fungi</taxon>
        <taxon>Fungi incertae sedis</taxon>
        <taxon>Chytridiomycota</taxon>
        <taxon>Chytridiomycota incertae sedis</taxon>
        <taxon>Monoblepharidomycetes</taxon>
        <taxon>Monoblepharidales</taxon>
        <taxon>Gonapodyaceae</taxon>
        <taxon>Gonapodya</taxon>
    </lineage>
</organism>
<dbReference type="PANTHER" id="PTHR42695">
    <property type="entry name" value="GLUTAMINE AMIDOTRANSFERASE YLR126C-RELATED"/>
    <property type="match status" value="1"/>
</dbReference>
<reference evidence="2 3" key="1">
    <citation type="journal article" date="2015" name="Genome Biol. Evol.">
        <title>Phylogenomic analyses indicate that early fungi evolved digesting cell walls of algal ancestors of land plants.</title>
        <authorList>
            <person name="Chang Y."/>
            <person name="Wang S."/>
            <person name="Sekimoto S."/>
            <person name="Aerts A.L."/>
            <person name="Choi C."/>
            <person name="Clum A."/>
            <person name="LaButti K.M."/>
            <person name="Lindquist E.A."/>
            <person name="Yee Ngan C."/>
            <person name="Ohm R.A."/>
            <person name="Salamov A.A."/>
            <person name="Grigoriev I.V."/>
            <person name="Spatafora J.W."/>
            <person name="Berbee M.L."/>
        </authorList>
    </citation>
    <scope>NUCLEOTIDE SEQUENCE [LARGE SCALE GENOMIC DNA]</scope>
    <source>
        <strain evidence="2 3">JEL478</strain>
    </source>
</reference>
<dbReference type="GO" id="GO:0005829">
    <property type="term" value="C:cytosol"/>
    <property type="evidence" value="ECO:0007669"/>
    <property type="project" value="TreeGrafter"/>
</dbReference>
<evidence type="ECO:0000259" key="1">
    <source>
        <dbReference type="Pfam" id="PF00117"/>
    </source>
</evidence>